<evidence type="ECO:0000313" key="1">
    <source>
        <dbReference type="EMBL" id="CAG8717938.1"/>
    </source>
</evidence>
<protein>
    <submittedName>
        <fullName evidence="1">11453_t:CDS:1</fullName>
    </submittedName>
</protein>
<proteinExistence type="predicted"/>
<feature type="non-terminal residue" evidence="1">
    <location>
        <position position="1"/>
    </location>
</feature>
<reference evidence="1" key="1">
    <citation type="submission" date="2021-06" db="EMBL/GenBank/DDBJ databases">
        <authorList>
            <person name="Kallberg Y."/>
            <person name="Tangrot J."/>
            <person name="Rosling A."/>
        </authorList>
    </citation>
    <scope>NUCLEOTIDE SEQUENCE</scope>
    <source>
        <strain evidence="1">AU212A</strain>
    </source>
</reference>
<gene>
    <name evidence="1" type="ORF">SCALOS_LOCUS11142</name>
</gene>
<evidence type="ECO:0000313" key="2">
    <source>
        <dbReference type="Proteomes" id="UP000789860"/>
    </source>
</evidence>
<dbReference type="EMBL" id="CAJVPM010046127">
    <property type="protein sequence ID" value="CAG8717938.1"/>
    <property type="molecule type" value="Genomic_DNA"/>
</dbReference>
<feature type="non-terminal residue" evidence="1">
    <location>
        <position position="147"/>
    </location>
</feature>
<organism evidence="1 2">
    <name type="scientific">Scutellospora calospora</name>
    <dbReference type="NCBI Taxonomy" id="85575"/>
    <lineage>
        <taxon>Eukaryota</taxon>
        <taxon>Fungi</taxon>
        <taxon>Fungi incertae sedis</taxon>
        <taxon>Mucoromycota</taxon>
        <taxon>Glomeromycotina</taxon>
        <taxon>Glomeromycetes</taxon>
        <taxon>Diversisporales</taxon>
        <taxon>Gigasporaceae</taxon>
        <taxon>Scutellospora</taxon>
    </lineage>
</organism>
<keyword evidence="2" id="KW-1185">Reference proteome</keyword>
<sequence length="147" mass="17994">VVIAIEEYNIPKNFQTQLENAIDVVKKLLEKLEHQEDKEYFQNYLRNIPEVLERREDKEYFLKYFNRIDNQIDHFKEFDEKALKISDYFNNMFHSTFKMLSGLANLQTKVFSSIERLNNIDLENTHQDEIYLSFDKTDKYLFEWINY</sequence>
<name>A0ACA9PSS4_9GLOM</name>
<accession>A0ACA9PSS4</accession>
<dbReference type="Proteomes" id="UP000789860">
    <property type="component" value="Unassembled WGS sequence"/>
</dbReference>
<comment type="caution">
    <text evidence="1">The sequence shown here is derived from an EMBL/GenBank/DDBJ whole genome shotgun (WGS) entry which is preliminary data.</text>
</comment>